<keyword evidence="1" id="KW-1133">Transmembrane helix</keyword>
<dbReference type="OrthoDB" id="7426493at2"/>
<protein>
    <submittedName>
        <fullName evidence="2">Uncharacterized protein</fullName>
    </submittedName>
</protein>
<proteinExistence type="predicted"/>
<dbReference type="Proteomes" id="UP000282971">
    <property type="component" value="Unassembled WGS sequence"/>
</dbReference>
<accession>A0A437M0H3</accession>
<reference evidence="2 3" key="1">
    <citation type="submission" date="2019-01" db="EMBL/GenBank/DDBJ databases">
        <authorList>
            <person name="Chen W.-M."/>
        </authorList>
    </citation>
    <scope>NUCLEOTIDE SEQUENCE [LARGE SCALE GENOMIC DNA]</scope>
    <source>
        <strain evidence="2 3">CCP-7</strain>
    </source>
</reference>
<feature type="transmembrane region" description="Helical" evidence="1">
    <location>
        <begin position="176"/>
        <end position="198"/>
    </location>
</feature>
<dbReference type="RefSeq" id="WP_127745161.1">
    <property type="nucleotide sequence ID" value="NZ_SACN01000002.1"/>
</dbReference>
<name>A0A437M0H3_9SPHN</name>
<evidence type="ECO:0000256" key="1">
    <source>
        <dbReference type="SAM" id="Phobius"/>
    </source>
</evidence>
<feature type="transmembrane region" description="Helical" evidence="1">
    <location>
        <begin position="50"/>
        <end position="75"/>
    </location>
</feature>
<sequence length="239" mass="25932">MSVTSAYARGFGLVRTLPLLLALTFAGELLQHAVEVRLDMFAGPIDAQAQVVRLGFGAIKILTLFMTILTALRWWGFDGDLSRALRPNWRLAKGLGLVILFEIAGDLLALGSGVVALATIGDPSRGVKIAALLVPLMGWKFIAGLFYPWYVALLIEDRAMTLRRSITVMRGRLFRTFGLLIAGYIPLMVVHYALGFGAMGRSGAILWAMLVIDAGVVALLVSMLAATYYEIYLRAKAAA</sequence>
<feature type="transmembrane region" description="Helical" evidence="1">
    <location>
        <begin position="95"/>
        <end position="120"/>
    </location>
</feature>
<comment type="caution">
    <text evidence="2">The sequence shown here is derived from an EMBL/GenBank/DDBJ whole genome shotgun (WGS) entry which is preliminary data.</text>
</comment>
<keyword evidence="3" id="KW-1185">Reference proteome</keyword>
<keyword evidence="1" id="KW-0812">Transmembrane</keyword>
<evidence type="ECO:0000313" key="3">
    <source>
        <dbReference type="Proteomes" id="UP000282971"/>
    </source>
</evidence>
<evidence type="ECO:0000313" key="2">
    <source>
        <dbReference type="EMBL" id="RVT91148.1"/>
    </source>
</evidence>
<feature type="transmembrane region" description="Helical" evidence="1">
    <location>
        <begin position="132"/>
        <end position="155"/>
    </location>
</feature>
<organism evidence="2 3">
    <name type="scientific">Sphingomonas crocodyli</name>
    <dbReference type="NCBI Taxonomy" id="1979270"/>
    <lineage>
        <taxon>Bacteria</taxon>
        <taxon>Pseudomonadati</taxon>
        <taxon>Pseudomonadota</taxon>
        <taxon>Alphaproteobacteria</taxon>
        <taxon>Sphingomonadales</taxon>
        <taxon>Sphingomonadaceae</taxon>
        <taxon>Sphingomonas</taxon>
    </lineage>
</organism>
<feature type="transmembrane region" description="Helical" evidence="1">
    <location>
        <begin position="204"/>
        <end position="229"/>
    </location>
</feature>
<dbReference type="AlphaFoldDB" id="A0A437M0H3"/>
<gene>
    <name evidence="2" type="ORF">EOD43_16650</name>
</gene>
<keyword evidence="1" id="KW-0472">Membrane</keyword>
<dbReference type="EMBL" id="SACN01000002">
    <property type="protein sequence ID" value="RVT91148.1"/>
    <property type="molecule type" value="Genomic_DNA"/>
</dbReference>